<accession>A0AAV1RJY1</accession>
<organism evidence="1 2">
    <name type="scientific">Dovyalis caffra</name>
    <dbReference type="NCBI Taxonomy" id="77055"/>
    <lineage>
        <taxon>Eukaryota</taxon>
        <taxon>Viridiplantae</taxon>
        <taxon>Streptophyta</taxon>
        <taxon>Embryophyta</taxon>
        <taxon>Tracheophyta</taxon>
        <taxon>Spermatophyta</taxon>
        <taxon>Magnoliopsida</taxon>
        <taxon>eudicotyledons</taxon>
        <taxon>Gunneridae</taxon>
        <taxon>Pentapetalae</taxon>
        <taxon>rosids</taxon>
        <taxon>fabids</taxon>
        <taxon>Malpighiales</taxon>
        <taxon>Salicaceae</taxon>
        <taxon>Flacourtieae</taxon>
        <taxon>Dovyalis</taxon>
    </lineage>
</organism>
<proteinExistence type="predicted"/>
<protein>
    <submittedName>
        <fullName evidence="1">Uncharacterized protein</fullName>
    </submittedName>
</protein>
<dbReference type="Proteomes" id="UP001314170">
    <property type="component" value="Unassembled WGS sequence"/>
</dbReference>
<keyword evidence="2" id="KW-1185">Reference proteome</keyword>
<reference evidence="1 2" key="1">
    <citation type="submission" date="2024-01" db="EMBL/GenBank/DDBJ databases">
        <authorList>
            <person name="Waweru B."/>
        </authorList>
    </citation>
    <scope>NUCLEOTIDE SEQUENCE [LARGE SCALE GENOMIC DNA]</scope>
</reference>
<dbReference type="EMBL" id="CAWUPB010001010">
    <property type="protein sequence ID" value="CAK7337051.1"/>
    <property type="molecule type" value="Genomic_DNA"/>
</dbReference>
<sequence>MLSDEAYGDVIYSRNVESASYEIVWYRQELFYLLPRDTHFHIKEVRIHSRLPLLCQRSIVVEEEDSTHQTSRIYYDNESSPRRQLSVTNTPYLATFTTVHGGAGNV</sequence>
<evidence type="ECO:0000313" key="2">
    <source>
        <dbReference type="Proteomes" id="UP001314170"/>
    </source>
</evidence>
<evidence type="ECO:0000313" key="1">
    <source>
        <dbReference type="EMBL" id="CAK7337051.1"/>
    </source>
</evidence>
<dbReference type="AlphaFoldDB" id="A0AAV1RJY1"/>
<comment type="caution">
    <text evidence="1">The sequence shown here is derived from an EMBL/GenBank/DDBJ whole genome shotgun (WGS) entry which is preliminary data.</text>
</comment>
<gene>
    <name evidence="1" type="ORF">DCAF_LOCUS12078</name>
</gene>
<name>A0AAV1RJY1_9ROSI</name>